<feature type="region of interest" description="Disordered" evidence="1">
    <location>
        <begin position="1"/>
        <end position="94"/>
    </location>
</feature>
<evidence type="ECO:0000256" key="1">
    <source>
        <dbReference type="SAM" id="MobiDB-lite"/>
    </source>
</evidence>
<feature type="compositionally biased region" description="Low complexity" evidence="1">
    <location>
        <begin position="45"/>
        <end position="63"/>
    </location>
</feature>
<evidence type="ECO:0000313" key="3">
    <source>
        <dbReference type="Proteomes" id="UP000823405"/>
    </source>
</evidence>
<comment type="caution">
    <text evidence="2">The sequence shown here is derived from an EMBL/GenBank/DDBJ whole genome shotgun (WGS) entry which is preliminary data.</text>
</comment>
<proteinExistence type="predicted"/>
<gene>
    <name evidence="2" type="ORF">BGZ97_001774</name>
</gene>
<accession>A0A9P6UJ39</accession>
<protein>
    <submittedName>
        <fullName evidence="2">Uncharacterized protein</fullName>
    </submittedName>
</protein>
<dbReference type="EMBL" id="JAAAIN010001373">
    <property type="protein sequence ID" value="KAG0303733.1"/>
    <property type="molecule type" value="Genomic_DNA"/>
</dbReference>
<keyword evidence="3" id="KW-1185">Reference proteome</keyword>
<evidence type="ECO:0000313" key="2">
    <source>
        <dbReference type="EMBL" id="KAG0303733.1"/>
    </source>
</evidence>
<dbReference type="Proteomes" id="UP000823405">
    <property type="component" value="Unassembled WGS sequence"/>
</dbReference>
<organism evidence="2 3">
    <name type="scientific">Linnemannia gamsii</name>
    <dbReference type="NCBI Taxonomy" id="64522"/>
    <lineage>
        <taxon>Eukaryota</taxon>
        <taxon>Fungi</taxon>
        <taxon>Fungi incertae sedis</taxon>
        <taxon>Mucoromycota</taxon>
        <taxon>Mortierellomycotina</taxon>
        <taxon>Mortierellomycetes</taxon>
        <taxon>Mortierellales</taxon>
        <taxon>Mortierellaceae</taxon>
        <taxon>Linnemannia</taxon>
    </lineage>
</organism>
<dbReference type="AlphaFoldDB" id="A0A9P6UJ39"/>
<feature type="region of interest" description="Disordered" evidence="1">
    <location>
        <begin position="150"/>
        <end position="176"/>
    </location>
</feature>
<dbReference type="OrthoDB" id="2450037at2759"/>
<name>A0A9P6UJ39_9FUNG</name>
<reference evidence="2" key="1">
    <citation type="journal article" date="2020" name="Fungal Divers.">
        <title>Resolving the Mortierellaceae phylogeny through synthesis of multi-gene phylogenetics and phylogenomics.</title>
        <authorList>
            <person name="Vandepol N."/>
            <person name="Liber J."/>
            <person name="Desiro A."/>
            <person name="Na H."/>
            <person name="Kennedy M."/>
            <person name="Barry K."/>
            <person name="Grigoriev I.V."/>
            <person name="Miller A.N."/>
            <person name="O'Donnell K."/>
            <person name="Stajich J.E."/>
            <person name="Bonito G."/>
        </authorList>
    </citation>
    <scope>NUCLEOTIDE SEQUENCE</scope>
    <source>
        <strain evidence="2">NVP60</strain>
    </source>
</reference>
<feature type="non-terminal residue" evidence="2">
    <location>
        <position position="418"/>
    </location>
</feature>
<feature type="region of interest" description="Disordered" evidence="1">
    <location>
        <begin position="241"/>
        <end position="267"/>
    </location>
</feature>
<feature type="compositionally biased region" description="Acidic residues" evidence="1">
    <location>
        <begin position="69"/>
        <end position="79"/>
    </location>
</feature>
<sequence length="418" mass="44440">SDSDSDSDGDDKSGDSDSDSDQDEDPESLKGSTVIESIRHGGFKGTATTGSSSSPSAAASNNGSHDHDDENDSSDDDDQPIILSRRNSARGGFLPASAGIKVSAEEAVMMSGTQIMMSSQQVPVPTSNGQMQYLPPMSIYQQQPMHMSYMPPQSQQQPQQQIISPQQQHAQPQQQQQYMPMGYQFSGSGPQPQGPIGHSLHQHQHSYSVDRVMPPSSMIAQGPVARSSGSAIQSQYPIPATTLLHPGPRRSQSARVRPQATSPINSNNNPAIAAVAAASGAVGQAGRGRSSLDFVRLPSSGYQSLIGAPSDFNPSGNGTGPYIRGYAEPISPPSQPQQQQQPLPPHLLQHHQHMQQQMEKQQLQQQGYFMGGGGVSGMGGPQYGYMMQTGLGVGVGLGGDPYSAHPHQQQQILQAGRR</sequence>
<feature type="compositionally biased region" description="Acidic residues" evidence="1">
    <location>
        <begin position="16"/>
        <end position="26"/>
    </location>
</feature>